<keyword evidence="2" id="KW-1185">Reference proteome</keyword>
<dbReference type="PROSITE" id="PS51257">
    <property type="entry name" value="PROKAR_LIPOPROTEIN"/>
    <property type="match status" value="1"/>
</dbReference>
<sequence>MKMRFLFVVLAVLLGCAVFAEARFRLKFPKYEFGLENSALNDRISRSINSISESRSKRGIAQESDFESSDDLVLSLLEEQSLIPNNRGEGVA</sequence>
<evidence type="ECO:0000313" key="3">
    <source>
        <dbReference type="WBParaSite" id="Pan_g12428.t1"/>
    </source>
</evidence>
<accession>A0A7E4ZR35</accession>
<evidence type="ECO:0000313" key="2">
    <source>
        <dbReference type="Proteomes" id="UP000492821"/>
    </source>
</evidence>
<organism evidence="2 3">
    <name type="scientific">Panagrellus redivivus</name>
    <name type="common">Microworm</name>
    <dbReference type="NCBI Taxonomy" id="6233"/>
    <lineage>
        <taxon>Eukaryota</taxon>
        <taxon>Metazoa</taxon>
        <taxon>Ecdysozoa</taxon>
        <taxon>Nematoda</taxon>
        <taxon>Chromadorea</taxon>
        <taxon>Rhabditida</taxon>
        <taxon>Tylenchina</taxon>
        <taxon>Panagrolaimomorpha</taxon>
        <taxon>Panagrolaimoidea</taxon>
        <taxon>Panagrolaimidae</taxon>
        <taxon>Panagrellus</taxon>
    </lineage>
</organism>
<proteinExistence type="predicted"/>
<dbReference type="WBParaSite" id="Pan_g12428.t1">
    <property type="protein sequence ID" value="Pan_g12428.t1"/>
    <property type="gene ID" value="Pan_g12428"/>
</dbReference>
<evidence type="ECO:0000256" key="1">
    <source>
        <dbReference type="SAM" id="SignalP"/>
    </source>
</evidence>
<reference evidence="3" key="2">
    <citation type="submission" date="2020-10" db="UniProtKB">
        <authorList>
            <consortium name="WormBaseParasite"/>
        </authorList>
    </citation>
    <scope>IDENTIFICATION</scope>
</reference>
<feature type="chain" id="PRO_5028840192" evidence="1">
    <location>
        <begin position="23"/>
        <end position="92"/>
    </location>
</feature>
<dbReference type="AlphaFoldDB" id="A0A7E4ZR35"/>
<protein>
    <submittedName>
        <fullName evidence="3">Venom peptide</fullName>
    </submittedName>
</protein>
<reference evidence="2" key="1">
    <citation type="journal article" date="2013" name="Genetics">
        <title>The draft genome and transcriptome of Panagrellus redivivus are shaped by the harsh demands of a free-living lifestyle.</title>
        <authorList>
            <person name="Srinivasan J."/>
            <person name="Dillman A.R."/>
            <person name="Macchietto M.G."/>
            <person name="Heikkinen L."/>
            <person name="Lakso M."/>
            <person name="Fracchia K.M."/>
            <person name="Antoshechkin I."/>
            <person name="Mortazavi A."/>
            <person name="Wong G."/>
            <person name="Sternberg P.W."/>
        </authorList>
    </citation>
    <scope>NUCLEOTIDE SEQUENCE [LARGE SCALE GENOMIC DNA]</scope>
    <source>
        <strain evidence="2">MT8872</strain>
    </source>
</reference>
<dbReference type="Proteomes" id="UP000492821">
    <property type="component" value="Unassembled WGS sequence"/>
</dbReference>
<feature type="signal peptide" evidence="1">
    <location>
        <begin position="1"/>
        <end position="22"/>
    </location>
</feature>
<name>A0A7E4ZR35_PANRE</name>
<keyword evidence="1" id="KW-0732">Signal</keyword>